<feature type="region of interest" description="Disordered" evidence="1">
    <location>
        <begin position="19"/>
        <end position="39"/>
    </location>
</feature>
<evidence type="ECO:0000256" key="1">
    <source>
        <dbReference type="SAM" id="MobiDB-lite"/>
    </source>
</evidence>
<keyword evidence="4" id="KW-1185">Reference proteome</keyword>
<dbReference type="Proteomes" id="UP001485043">
    <property type="component" value="Unassembled WGS sequence"/>
</dbReference>
<sequence>MCQDLRSGSRATQICWGRQARDTQGQDGKTVCPGTDPDRPEHRLLVKKQLKISSVTLLGIPSLGQSQSSPEIKRQSSLPISEQVIDRWIEDELLKEVPSLSQPQSSPEIKRESSLPISEQVIDRWIEVELLKEVPSLSQPQSSPEIKRESSLPISEQVINRWTEDELLKEVISEHSMNRIGCNEDKCFMETSDAIPQRRRQIVLFFVVIIASVMLGLMLDFF</sequence>
<evidence type="ECO:0000313" key="4">
    <source>
        <dbReference type="Proteomes" id="UP001485043"/>
    </source>
</evidence>
<evidence type="ECO:0000313" key="3">
    <source>
        <dbReference type="EMBL" id="KAK9859386.1"/>
    </source>
</evidence>
<keyword evidence="2" id="KW-0812">Transmembrane</keyword>
<dbReference type="AlphaFoldDB" id="A0AAW1SUI3"/>
<organism evidence="3 4">
    <name type="scientific">Apatococcus fuscideae</name>
    <dbReference type="NCBI Taxonomy" id="2026836"/>
    <lineage>
        <taxon>Eukaryota</taxon>
        <taxon>Viridiplantae</taxon>
        <taxon>Chlorophyta</taxon>
        <taxon>core chlorophytes</taxon>
        <taxon>Trebouxiophyceae</taxon>
        <taxon>Chlorellales</taxon>
        <taxon>Chlorellaceae</taxon>
        <taxon>Apatococcus</taxon>
    </lineage>
</organism>
<protein>
    <submittedName>
        <fullName evidence="3">Uncharacterized protein</fullName>
    </submittedName>
</protein>
<keyword evidence="2" id="KW-0472">Membrane</keyword>
<reference evidence="3 4" key="1">
    <citation type="journal article" date="2024" name="Nat. Commun.">
        <title>Phylogenomics reveals the evolutionary origins of lichenization in chlorophyte algae.</title>
        <authorList>
            <person name="Puginier C."/>
            <person name="Libourel C."/>
            <person name="Otte J."/>
            <person name="Skaloud P."/>
            <person name="Haon M."/>
            <person name="Grisel S."/>
            <person name="Petersen M."/>
            <person name="Berrin J.G."/>
            <person name="Delaux P.M."/>
            <person name="Dal Grande F."/>
            <person name="Keller J."/>
        </authorList>
    </citation>
    <scope>NUCLEOTIDE SEQUENCE [LARGE SCALE GENOMIC DNA]</scope>
    <source>
        <strain evidence="3 4">SAG 2523</strain>
    </source>
</reference>
<name>A0AAW1SUI3_9CHLO</name>
<feature type="transmembrane region" description="Helical" evidence="2">
    <location>
        <begin position="202"/>
        <end position="219"/>
    </location>
</feature>
<evidence type="ECO:0000256" key="2">
    <source>
        <dbReference type="SAM" id="Phobius"/>
    </source>
</evidence>
<accession>A0AAW1SUI3</accession>
<gene>
    <name evidence="3" type="ORF">WJX84_008177</name>
</gene>
<comment type="caution">
    <text evidence="3">The sequence shown here is derived from an EMBL/GenBank/DDBJ whole genome shotgun (WGS) entry which is preliminary data.</text>
</comment>
<keyword evidence="2" id="KW-1133">Transmembrane helix</keyword>
<proteinExistence type="predicted"/>
<dbReference type="EMBL" id="JALJOV010000877">
    <property type="protein sequence ID" value="KAK9859386.1"/>
    <property type="molecule type" value="Genomic_DNA"/>
</dbReference>